<name>A0A1I3MMQ8_9BACT</name>
<organism evidence="4 5">
    <name type="scientific">Desulfomicrobium apsheronum</name>
    <dbReference type="NCBI Taxonomy" id="52560"/>
    <lineage>
        <taxon>Bacteria</taxon>
        <taxon>Pseudomonadati</taxon>
        <taxon>Thermodesulfobacteriota</taxon>
        <taxon>Desulfovibrionia</taxon>
        <taxon>Desulfovibrionales</taxon>
        <taxon>Desulfomicrobiaceae</taxon>
        <taxon>Desulfomicrobium</taxon>
    </lineage>
</organism>
<dbReference type="Proteomes" id="UP000198635">
    <property type="component" value="Unassembled WGS sequence"/>
</dbReference>
<feature type="domain" description="ABC transporter" evidence="3">
    <location>
        <begin position="2"/>
        <end position="213"/>
    </location>
</feature>
<dbReference type="SUPFAM" id="SSF52540">
    <property type="entry name" value="P-loop containing nucleoside triphosphate hydrolases"/>
    <property type="match status" value="1"/>
</dbReference>
<accession>A0A1I3MMQ8</accession>
<dbReference type="PROSITE" id="PS00211">
    <property type="entry name" value="ABC_TRANSPORTER_1"/>
    <property type="match status" value="1"/>
</dbReference>
<keyword evidence="1" id="KW-0547">Nucleotide-binding</keyword>
<protein>
    <submittedName>
        <fullName evidence="4">Putative ABC transport system ATP-binding protein</fullName>
    </submittedName>
</protein>
<dbReference type="InterPro" id="IPR003439">
    <property type="entry name" value="ABC_transporter-like_ATP-bd"/>
</dbReference>
<proteinExistence type="predicted"/>
<evidence type="ECO:0000313" key="5">
    <source>
        <dbReference type="Proteomes" id="UP000198635"/>
    </source>
</evidence>
<keyword evidence="2 4" id="KW-0067">ATP-binding</keyword>
<dbReference type="Pfam" id="PF00005">
    <property type="entry name" value="ABC_tran"/>
    <property type="match status" value="1"/>
</dbReference>
<dbReference type="PANTHER" id="PTHR43119:SF1">
    <property type="entry name" value="ABC TRANSPORTER DOMAIN-CONTAINING PROTEIN"/>
    <property type="match status" value="1"/>
</dbReference>
<dbReference type="RefSeq" id="WP_177192933.1">
    <property type="nucleotide sequence ID" value="NZ_FORX01000001.1"/>
</dbReference>
<evidence type="ECO:0000313" key="4">
    <source>
        <dbReference type="EMBL" id="SFI98211.1"/>
    </source>
</evidence>
<dbReference type="InterPro" id="IPR017871">
    <property type="entry name" value="ABC_transporter-like_CS"/>
</dbReference>
<sequence length="213" mass="23878">MLEFREVTLRRAGRVILDRVNLTVFPDEHLALTGPSGAGKSTLLKVALLFEPVDAGAVLWNGREVTVADLGAHRSRFLYIGQKPLPFEGTAEEYLNLPFTFAANHALHADQVEQDRLMEALGLDPALKKSPYTRLSGGEQQRLTIIQGLQLKRDFCLLDEITSSLDQDSMRAVVGFFARDKARTVLAVTHNREWLDFGFTEVGLESGKLWRRE</sequence>
<keyword evidence="5" id="KW-1185">Reference proteome</keyword>
<evidence type="ECO:0000256" key="1">
    <source>
        <dbReference type="ARBA" id="ARBA00022741"/>
    </source>
</evidence>
<dbReference type="Gene3D" id="3.40.50.300">
    <property type="entry name" value="P-loop containing nucleotide triphosphate hydrolases"/>
    <property type="match status" value="1"/>
</dbReference>
<dbReference type="STRING" id="52560.SAMN04488082_10120"/>
<dbReference type="AlphaFoldDB" id="A0A1I3MMQ8"/>
<dbReference type="GO" id="GO:0016887">
    <property type="term" value="F:ATP hydrolysis activity"/>
    <property type="evidence" value="ECO:0007669"/>
    <property type="project" value="InterPro"/>
</dbReference>
<dbReference type="InterPro" id="IPR003593">
    <property type="entry name" value="AAA+_ATPase"/>
</dbReference>
<dbReference type="SMART" id="SM00382">
    <property type="entry name" value="AAA"/>
    <property type="match status" value="1"/>
</dbReference>
<dbReference type="PROSITE" id="PS50893">
    <property type="entry name" value="ABC_TRANSPORTER_2"/>
    <property type="match status" value="1"/>
</dbReference>
<evidence type="ECO:0000259" key="3">
    <source>
        <dbReference type="PROSITE" id="PS50893"/>
    </source>
</evidence>
<dbReference type="GO" id="GO:0005524">
    <property type="term" value="F:ATP binding"/>
    <property type="evidence" value="ECO:0007669"/>
    <property type="project" value="UniProtKB-KW"/>
</dbReference>
<dbReference type="EMBL" id="FORX01000001">
    <property type="protein sequence ID" value="SFI98211.1"/>
    <property type="molecule type" value="Genomic_DNA"/>
</dbReference>
<gene>
    <name evidence="4" type="ORF">SAMN04488082_10120</name>
</gene>
<reference evidence="5" key="1">
    <citation type="submission" date="2016-10" db="EMBL/GenBank/DDBJ databases">
        <authorList>
            <person name="Varghese N."/>
            <person name="Submissions S."/>
        </authorList>
    </citation>
    <scope>NUCLEOTIDE SEQUENCE [LARGE SCALE GENOMIC DNA]</scope>
    <source>
        <strain evidence="5">DSM 5918</strain>
    </source>
</reference>
<evidence type="ECO:0000256" key="2">
    <source>
        <dbReference type="ARBA" id="ARBA00022840"/>
    </source>
</evidence>
<dbReference type="CDD" id="cd00267">
    <property type="entry name" value="ABC_ATPase"/>
    <property type="match status" value="1"/>
</dbReference>
<dbReference type="PANTHER" id="PTHR43119">
    <property type="entry name" value="ABC TRANSPORT PROTEIN ATP-BINDING COMPONENT-RELATED"/>
    <property type="match status" value="1"/>
</dbReference>
<dbReference type="InterPro" id="IPR027417">
    <property type="entry name" value="P-loop_NTPase"/>
</dbReference>